<protein>
    <submittedName>
        <fullName evidence="2">Uncharacterized protein</fullName>
    </submittedName>
</protein>
<evidence type="ECO:0000313" key="3">
    <source>
        <dbReference type="Proteomes" id="UP001162480"/>
    </source>
</evidence>
<organism evidence="2 3">
    <name type="scientific">Octopus vulgaris</name>
    <name type="common">Common octopus</name>
    <dbReference type="NCBI Taxonomy" id="6645"/>
    <lineage>
        <taxon>Eukaryota</taxon>
        <taxon>Metazoa</taxon>
        <taxon>Spiralia</taxon>
        <taxon>Lophotrochozoa</taxon>
        <taxon>Mollusca</taxon>
        <taxon>Cephalopoda</taxon>
        <taxon>Coleoidea</taxon>
        <taxon>Octopodiformes</taxon>
        <taxon>Octopoda</taxon>
        <taxon>Incirrata</taxon>
        <taxon>Octopodidae</taxon>
        <taxon>Octopus</taxon>
    </lineage>
</organism>
<keyword evidence="1" id="KW-0812">Transmembrane</keyword>
<reference evidence="2" key="1">
    <citation type="submission" date="2023-08" db="EMBL/GenBank/DDBJ databases">
        <authorList>
            <person name="Alioto T."/>
            <person name="Alioto T."/>
            <person name="Gomez Garrido J."/>
        </authorList>
    </citation>
    <scope>NUCLEOTIDE SEQUENCE</scope>
</reference>
<keyword evidence="1" id="KW-0472">Membrane</keyword>
<accession>A0AA36AZ25</accession>
<name>A0AA36AZ25_OCTVU</name>
<evidence type="ECO:0000313" key="2">
    <source>
        <dbReference type="EMBL" id="CAI9724951.1"/>
    </source>
</evidence>
<keyword evidence="1" id="KW-1133">Transmembrane helix</keyword>
<evidence type="ECO:0000256" key="1">
    <source>
        <dbReference type="SAM" id="Phobius"/>
    </source>
</evidence>
<dbReference type="AlphaFoldDB" id="A0AA36AZ25"/>
<sequence>MDFQDIKGGTVVVGGVVIIISAVVETVASAIMMAGAVTVVIVIICDGSVATSVKDTAIAVTDVVAGGSINSVCISADTNNGTDIPATVAKNKICD</sequence>
<proteinExistence type="predicted"/>
<gene>
    <name evidence="2" type="ORF">OCTVUL_1B027608</name>
</gene>
<dbReference type="Proteomes" id="UP001162480">
    <property type="component" value="Chromosome 6"/>
</dbReference>
<dbReference type="EMBL" id="OX597819">
    <property type="protein sequence ID" value="CAI9724951.1"/>
    <property type="molecule type" value="Genomic_DNA"/>
</dbReference>
<keyword evidence="3" id="KW-1185">Reference proteome</keyword>
<feature type="transmembrane region" description="Helical" evidence="1">
    <location>
        <begin position="12"/>
        <end position="45"/>
    </location>
</feature>